<dbReference type="Pfam" id="PF00501">
    <property type="entry name" value="AMP-binding"/>
    <property type="match status" value="1"/>
</dbReference>
<dbReference type="EMBL" id="CP002580">
    <property type="protein sequence ID" value="AJK46566.1"/>
    <property type="molecule type" value="Genomic_DNA"/>
</dbReference>
<comment type="pathway">
    <text evidence="2">Siderophore biosynthesis.</text>
</comment>
<keyword evidence="9" id="KW-1185">Reference proteome</keyword>
<dbReference type="Gene3D" id="1.10.1200.10">
    <property type="entry name" value="ACP-like"/>
    <property type="match status" value="1"/>
</dbReference>
<dbReference type="GO" id="GO:0031177">
    <property type="term" value="F:phosphopantetheine binding"/>
    <property type="evidence" value="ECO:0007669"/>
    <property type="project" value="TreeGrafter"/>
</dbReference>
<feature type="domain" description="Carrier" evidence="7">
    <location>
        <begin position="1412"/>
        <end position="1493"/>
    </location>
</feature>
<dbReference type="FunFam" id="3.40.50.12780:FF:000012">
    <property type="entry name" value="Non-ribosomal peptide synthetase"/>
    <property type="match status" value="1"/>
</dbReference>
<evidence type="ECO:0000256" key="1">
    <source>
        <dbReference type="ARBA" id="ARBA00001957"/>
    </source>
</evidence>
<dbReference type="SUPFAM" id="SSF56801">
    <property type="entry name" value="Acetyl-CoA synthetase-like"/>
    <property type="match status" value="1"/>
</dbReference>
<evidence type="ECO:0000259" key="7">
    <source>
        <dbReference type="PROSITE" id="PS50075"/>
    </source>
</evidence>
<dbReference type="GO" id="GO:0005737">
    <property type="term" value="C:cytoplasm"/>
    <property type="evidence" value="ECO:0007669"/>
    <property type="project" value="TreeGrafter"/>
</dbReference>
<dbReference type="InterPro" id="IPR020845">
    <property type="entry name" value="AMP-binding_CS"/>
</dbReference>
<dbReference type="InterPro" id="IPR013217">
    <property type="entry name" value="Methyltransf_12"/>
</dbReference>
<dbReference type="NCBIfam" id="TIGR01733">
    <property type="entry name" value="AA-adenyl-dom"/>
    <property type="match status" value="1"/>
</dbReference>
<dbReference type="InterPro" id="IPR001031">
    <property type="entry name" value="Thioesterase"/>
</dbReference>
<dbReference type="Pfam" id="PF00975">
    <property type="entry name" value="Thioesterase"/>
    <property type="match status" value="1"/>
</dbReference>
<dbReference type="GO" id="GO:0016874">
    <property type="term" value="F:ligase activity"/>
    <property type="evidence" value="ECO:0007669"/>
    <property type="project" value="UniProtKB-KW"/>
</dbReference>
<dbReference type="Gene3D" id="3.40.50.12780">
    <property type="entry name" value="N-terminal domain of ligase-like"/>
    <property type="match status" value="1"/>
</dbReference>
<evidence type="ECO:0000256" key="4">
    <source>
        <dbReference type="ARBA" id="ARBA00022553"/>
    </source>
</evidence>
<sequence>MNLEDVLELCRERQIELWSEGGRLHYRAPAGSLDTALAETIRTRRRALIDFLSEDVWQPDPAKAHERFALTPVQAAYVLGRNPAFEFGGNACHLYVEYPLPASLDVARFEAAWNACVARHPMLRAIVEGSAWQRVLPDVPWQSLVVHELREADDACFAAHLAAVRSRLDHAVHALDRWPVLRPELSFGRTHAVLHMSVDFTLIDYASLQLLLSEWRRRYDEPHWKPDALDVTFRDYVVNEARARDRNRHAQDRAWWLARLEALPGRPDLPVVPAPATPVSPRFTHLHARLGDGSWGVLCATASQRGLSPAGVALAAFAEVVGRWSQTPTFCLNLTVLSRPDVHPRIGEVLGDFTALSLLAVDVTQGGDFTERARRIGAQMFDDLEHRGFTGIDVMRELARRRGKGTDLMPVVFTSGIGSVGRLLDGQGARLDRPLDMISQTPQVWLDCQATDQFGGLEIGWDVREALFPAGMPEAMFDAFVALLGRLASDDSWWTRRGDLVLPTMAEAEPPPVTTKPDAHLAAGFAARALSTPQATAIVDQAGSHSYRTIAQRAVALRDALERAGVDVGDRVAVLLPKGIGQAVAVLGIVQAGAAYVPIDVRQPALRQQAILESAQVRAIVTDTTQACEVGAAVRIDIDRLGADPGWPPRAARPVGGDALAYVIYTSGSTGEPKGVMLSHAAVCNTLDDINHRHEIGPDDVVLGLAELSFDLSVYDLFGAMAQGARVVLPDPSRHNDPSHWAELMTCHGVTVWNSVPAQGQMLTDYLESEPDRRVPGPRCVLWSGDWIPVSLPLRWWRRWPQSELFSLGGATEAAIWSIEHRIRRDDTQLASIPYGRALAGQIVEVLDALGRRCPAEVRGQIYIGGVGLADGYLNDPGRTAECFVRDAAGGRRYRTGDLGRYRADGSIEFLGRQDDQVKIRGYRIELAEIDAALTAHPLVSAAATVVHGDSQQRHLVSFVTLGGTAPEHCDHAEALNDVADRVSAVWASEAWPALPQIRESVARLEAACVASLAVWIGEMREPVDFPALCARLAVPAGRQHLLRHWLALLQDHGYLDALPSGVWQARPDAPTAGADAQWDRFASDAPASLWPPDLIEYFRRSAACLGEQLGERVSPAALMFPQGTTHIAEAMYSAGLHAQALHRGMAEAVRRIVEREPRRVWHVLEIGAGTAAATRVIVDALAPLVQAGIGIDYLFTDVSSYFLAAARERFAACPWVRFARFDMNARFEEQGIAPHSLDIVISSGALNNARDTVALLDGMREMSGADAWWVIQELTCEHPEISVSQALMMAPPDDARAALGQLFVHREPWLAGLRREAADCATGCTGPDDPLRALGYEVFVARVRAGAARIAPDELRAFMAQRLPAYMLPARIGVLERLPTTANGKIDRRRLGAIASIQAPPAVARAVVHAVAADALEARLIALWGAVLDIQGVTAEQDFFAAGGDSLLIAQLIGRLRADEPLARAHSFDRLLRCALNRPTPAAVAAFLRNRDGVGEAQAPRLETIATEEAEQGGAGEGEPASPSAGRPALRRRRVEPIRIAAGEGVPRVLVHEGLGTLHAYRRVMPALSTLGPLLGFAVDDTDDYLAIPARHVNATLGARYARALAREGLDEVDLLGYCSGGLIAIEMAKALLQLGVTVRSLDIVSSYRIPYLIEDERLILFNYAKTLGLSAEPFGYPPIDLLADALAEALKADGTRLAAGALEVQLGMFGDTCPPLDAVRTGVLRAAAGLPPDSTQDGPQDESLVAQREPLYRVFSHSVAASHWAATAPYVAGLRLFVPERCNPLIPQQRAVLLDYWQTQALGKVALIDLPGGHFDCLNDTFVTNHLGRQR</sequence>
<dbReference type="InterPro" id="IPR041464">
    <property type="entry name" value="TubC_N"/>
</dbReference>
<evidence type="ECO:0000256" key="2">
    <source>
        <dbReference type="ARBA" id="ARBA00004924"/>
    </source>
</evidence>
<feature type="region of interest" description="Disordered" evidence="6">
    <location>
        <begin position="1510"/>
        <end position="1530"/>
    </location>
</feature>
<dbReference type="InterPro" id="IPR029063">
    <property type="entry name" value="SAM-dependent_MTases_sf"/>
</dbReference>
<evidence type="ECO:0000313" key="8">
    <source>
        <dbReference type="EMBL" id="AJK46566.1"/>
    </source>
</evidence>
<dbReference type="SUPFAM" id="SSF53335">
    <property type="entry name" value="S-adenosyl-L-methionine-dependent methyltransferases"/>
    <property type="match status" value="1"/>
</dbReference>
<dbReference type="Gene3D" id="3.30.559.30">
    <property type="entry name" value="Nonribosomal peptide synthetase, condensation domain"/>
    <property type="match status" value="1"/>
</dbReference>
<dbReference type="Gene3D" id="3.30.559.10">
    <property type="entry name" value="Chloramphenicol acetyltransferase-like domain"/>
    <property type="match status" value="1"/>
</dbReference>
<dbReference type="PROSITE" id="PS00012">
    <property type="entry name" value="PHOSPHOPANTETHEINE"/>
    <property type="match status" value="1"/>
</dbReference>
<dbReference type="InterPro" id="IPR057737">
    <property type="entry name" value="Condensation_MtbB-like"/>
</dbReference>
<reference evidence="8 9" key="2">
    <citation type="journal article" date="2016" name="Appl. Microbiol. Biotechnol.">
        <title>Mutations improving production and secretion of extracellular lipase by Burkholderia glumae PG1.</title>
        <authorList>
            <person name="Knapp A."/>
            <person name="Voget S."/>
            <person name="Gao R."/>
            <person name="Zaburannyi N."/>
            <person name="Krysciak D."/>
            <person name="Breuer M."/>
            <person name="Hauer B."/>
            <person name="Streit W.R."/>
            <person name="Muller R."/>
            <person name="Daniel R."/>
            <person name="Jaeger K.E."/>
        </authorList>
    </citation>
    <scope>NUCLEOTIDE SEQUENCE [LARGE SCALE GENOMIC DNA]</scope>
    <source>
        <strain evidence="8 9">PG1</strain>
    </source>
</reference>
<keyword evidence="5 8" id="KW-0436">Ligase</keyword>
<organism evidence="8 9">
    <name type="scientific">Burkholderia plantarii</name>
    <dbReference type="NCBI Taxonomy" id="41899"/>
    <lineage>
        <taxon>Bacteria</taxon>
        <taxon>Pseudomonadati</taxon>
        <taxon>Pseudomonadota</taxon>
        <taxon>Betaproteobacteria</taxon>
        <taxon>Burkholderiales</taxon>
        <taxon>Burkholderiaceae</taxon>
        <taxon>Burkholderia</taxon>
    </lineage>
</organism>
<dbReference type="InterPro" id="IPR006162">
    <property type="entry name" value="Ppantetheine_attach_site"/>
</dbReference>
<dbReference type="InterPro" id="IPR045851">
    <property type="entry name" value="AMP-bd_C_sf"/>
</dbReference>
<dbReference type="Gene3D" id="1.10.10.1830">
    <property type="entry name" value="Non-ribosomal peptide synthase, adenylation domain"/>
    <property type="match status" value="1"/>
</dbReference>
<dbReference type="InterPro" id="IPR044894">
    <property type="entry name" value="TubC_N_sf"/>
</dbReference>
<dbReference type="PANTHER" id="PTHR45527">
    <property type="entry name" value="NONRIBOSOMAL PEPTIDE SYNTHETASE"/>
    <property type="match status" value="1"/>
</dbReference>
<dbReference type="InterPro" id="IPR001242">
    <property type="entry name" value="Condensation_dom"/>
</dbReference>
<dbReference type="Gene3D" id="3.40.50.150">
    <property type="entry name" value="Vaccinia Virus protein VP39"/>
    <property type="match status" value="1"/>
</dbReference>
<dbReference type="Gene3D" id="3.40.50.1820">
    <property type="entry name" value="alpha/beta hydrolase"/>
    <property type="match status" value="1"/>
</dbReference>
<dbReference type="PROSITE" id="PS00455">
    <property type="entry name" value="AMP_BINDING"/>
    <property type="match status" value="1"/>
</dbReference>
<comment type="cofactor">
    <cofactor evidence="1">
        <name>pantetheine 4'-phosphate</name>
        <dbReference type="ChEBI" id="CHEBI:47942"/>
    </cofactor>
</comment>
<keyword evidence="4" id="KW-0597">Phosphoprotein</keyword>
<dbReference type="Pfam" id="PF00668">
    <property type="entry name" value="Condensation"/>
    <property type="match status" value="1"/>
</dbReference>
<dbReference type="FunFam" id="3.30.559.30:FF:000006">
    <property type="entry name" value="Yersiniabactin polyketide/non-ribosomal peptide synthetase"/>
    <property type="match status" value="1"/>
</dbReference>
<dbReference type="EC" id="6.3.2.-" evidence="8"/>
<dbReference type="GO" id="GO:0043041">
    <property type="term" value="P:amino acid activation for nonribosomal peptide biosynthetic process"/>
    <property type="evidence" value="ECO:0007669"/>
    <property type="project" value="TreeGrafter"/>
</dbReference>
<evidence type="ECO:0000256" key="5">
    <source>
        <dbReference type="ARBA" id="ARBA00022598"/>
    </source>
</evidence>
<name>A0A0B6S2V3_BURPL</name>
<dbReference type="PROSITE" id="PS50075">
    <property type="entry name" value="CARRIER"/>
    <property type="match status" value="1"/>
</dbReference>
<dbReference type="InterPro" id="IPR009081">
    <property type="entry name" value="PP-bd_ACP"/>
</dbReference>
<dbReference type="Pfam" id="PF00550">
    <property type="entry name" value="PP-binding"/>
    <property type="match status" value="1"/>
</dbReference>
<dbReference type="InterPro" id="IPR029058">
    <property type="entry name" value="AB_hydrolase_fold"/>
</dbReference>
<dbReference type="FunFam" id="3.30.559.10:FF:000023">
    <property type="entry name" value="Non-ribosomal peptide synthetase"/>
    <property type="match status" value="1"/>
</dbReference>
<reference evidence="9" key="1">
    <citation type="submission" date="2011-03" db="EMBL/GenBank/DDBJ databases">
        <authorList>
            <person name="Voget S."/>
            <person name="Streit W.R."/>
            <person name="Jaeger K.E."/>
            <person name="Daniel R."/>
        </authorList>
    </citation>
    <scope>NUCLEOTIDE SEQUENCE [LARGE SCALE GENOMIC DNA]</scope>
    <source>
        <strain evidence="9">PG1</strain>
    </source>
</reference>
<dbReference type="SUPFAM" id="SSF47336">
    <property type="entry name" value="ACP-like"/>
    <property type="match status" value="1"/>
</dbReference>
<dbReference type="PANTHER" id="PTHR45527:SF10">
    <property type="entry name" value="PYOCHELIN SYNTHASE PCHF"/>
    <property type="match status" value="1"/>
</dbReference>
<dbReference type="InterPro" id="IPR023213">
    <property type="entry name" value="CAT-like_dom_sf"/>
</dbReference>
<dbReference type="Gene3D" id="3.30.300.30">
    <property type="match status" value="2"/>
</dbReference>
<dbReference type="GO" id="GO:0009403">
    <property type="term" value="P:toxin biosynthetic process"/>
    <property type="evidence" value="ECO:0007669"/>
    <property type="project" value="UniProtKB-ARBA"/>
</dbReference>
<dbReference type="SUPFAM" id="SSF53474">
    <property type="entry name" value="alpha/beta-Hydrolases"/>
    <property type="match status" value="1"/>
</dbReference>
<dbReference type="Pfam" id="PF08242">
    <property type="entry name" value="Methyltransf_12"/>
    <property type="match status" value="1"/>
</dbReference>
<dbReference type="KEGG" id="bgp:BGL_1c20570"/>
<evidence type="ECO:0000256" key="3">
    <source>
        <dbReference type="ARBA" id="ARBA00022450"/>
    </source>
</evidence>
<dbReference type="RefSeq" id="WP_042625036.1">
    <property type="nucleotide sequence ID" value="NZ_CP002580.1"/>
</dbReference>
<gene>
    <name evidence="8" type="primary">pchF</name>
    <name evidence="8" type="ORF">BGL_1c20570</name>
</gene>
<protein>
    <submittedName>
        <fullName evidence="8">Pyochelin synthase PchF (Non-ribosomal peptide synthase)</fullName>
        <ecNumber evidence="8">6.3.2.-</ecNumber>
    </submittedName>
</protein>
<dbReference type="InterPro" id="IPR042099">
    <property type="entry name" value="ANL_N_sf"/>
</dbReference>
<dbReference type="InterPro" id="IPR000873">
    <property type="entry name" value="AMP-dep_synth/lig_dom"/>
</dbReference>
<evidence type="ECO:0000313" key="9">
    <source>
        <dbReference type="Proteomes" id="UP000031838"/>
    </source>
</evidence>
<dbReference type="InterPro" id="IPR010071">
    <property type="entry name" value="AA_adenyl_dom"/>
</dbReference>
<dbReference type="SUPFAM" id="SSF52777">
    <property type="entry name" value="CoA-dependent acyltransferases"/>
    <property type="match status" value="2"/>
</dbReference>
<evidence type="ECO:0000256" key="6">
    <source>
        <dbReference type="SAM" id="MobiDB-lite"/>
    </source>
</evidence>
<proteinExistence type="predicted"/>
<dbReference type="InterPro" id="IPR036736">
    <property type="entry name" value="ACP-like_sf"/>
</dbReference>
<keyword evidence="3" id="KW-0596">Phosphopantetheine</keyword>
<dbReference type="HOGENOM" id="CLU_000022_2_15_4"/>
<dbReference type="Proteomes" id="UP000031838">
    <property type="component" value="Chromosome 1"/>
</dbReference>
<accession>A0A0B6S2V3</accession>
<dbReference type="CDD" id="cd19535">
    <property type="entry name" value="Cyc_NRPS"/>
    <property type="match status" value="1"/>
</dbReference>
<dbReference type="Pfam" id="PF18563">
    <property type="entry name" value="TubC_N"/>
    <property type="match status" value="1"/>
</dbReference>